<evidence type="ECO:0000313" key="13">
    <source>
        <dbReference type="Proteomes" id="UP000326912"/>
    </source>
</evidence>
<feature type="region of interest" description="Disordered" evidence="7">
    <location>
        <begin position="62"/>
        <end position="82"/>
    </location>
</feature>
<evidence type="ECO:0000313" key="11">
    <source>
        <dbReference type="EMBL" id="GER87881.1"/>
    </source>
</evidence>
<dbReference type="PANTHER" id="PTHR33217">
    <property type="entry name" value="TRANSPOSASE FOR INSERTION SEQUENCE ELEMENT IS1081"/>
    <property type="match status" value="1"/>
</dbReference>
<evidence type="ECO:0000256" key="4">
    <source>
        <dbReference type="ARBA" id="ARBA00023125"/>
    </source>
</evidence>
<evidence type="ECO:0000256" key="7">
    <source>
        <dbReference type="SAM" id="MobiDB-lite"/>
    </source>
</evidence>
<evidence type="ECO:0000256" key="5">
    <source>
        <dbReference type="ARBA" id="ARBA00023172"/>
    </source>
</evidence>
<protein>
    <recommendedName>
        <fullName evidence="6">Mutator family transposase</fullName>
    </recommendedName>
</protein>
<keyword evidence="3 6" id="KW-0815">Transposition</keyword>
<evidence type="ECO:0000313" key="10">
    <source>
        <dbReference type="EMBL" id="GER86577.1"/>
    </source>
</evidence>
<dbReference type="Proteomes" id="UP000326912">
    <property type="component" value="Unassembled WGS sequence"/>
</dbReference>
<evidence type="ECO:0000313" key="12">
    <source>
        <dbReference type="EMBL" id="GER88929.1"/>
    </source>
</evidence>
<sequence length="414" mass="47681">MKKKMEDGGKHMSIRPELIDELLKECTDPTQLLAEGGFLKQLTGALVERCLQAEMDVHLGYPKHGKRDETTGNVRNGSSRKTLKGSQGEIDIVVPRDRHASFEPLLIPKHETRLEGFDEKILALYARGMTTRDIQAQIQELYGVEVSPTFISNVTEAVLDEVRQWQHRPLETLYPIIYVDCLVVKVRENQRIINRALYLALGVDMHGQKELLGMWLGHNEGAKFWLSVFTELQNRGLKDIFIACVDGLTGLPEAIETLYPHARVQLCMVHMVRNSLKYVSYKHRKEVAADLKLIYSAATESEAQVYLDLFAEKWDRQYASISKMWRTNWSHVVPLFAFPEDIRKVIYTTNAIESVNMSLRKVTRNHRIFPSDEAVYKVVYLAMHNIAKKWTMPIRNWIPALNCFAIEFGERFPH</sequence>
<evidence type="ECO:0000256" key="3">
    <source>
        <dbReference type="ARBA" id="ARBA00022578"/>
    </source>
</evidence>
<evidence type="ECO:0000256" key="2">
    <source>
        <dbReference type="ARBA" id="ARBA00010961"/>
    </source>
</evidence>
<dbReference type="GO" id="GO:0004803">
    <property type="term" value="F:transposase activity"/>
    <property type="evidence" value="ECO:0007669"/>
    <property type="project" value="UniProtKB-UniRule"/>
</dbReference>
<dbReference type="GO" id="GO:0006313">
    <property type="term" value="P:DNA transposition"/>
    <property type="evidence" value="ECO:0007669"/>
    <property type="project" value="UniProtKB-UniRule"/>
</dbReference>
<dbReference type="EMBL" id="BKZW01000001">
    <property type="protein sequence ID" value="GER88929.1"/>
    <property type="molecule type" value="Genomic_DNA"/>
</dbReference>
<dbReference type="PANTHER" id="PTHR33217:SF5">
    <property type="entry name" value="MUTATOR FAMILY TRANSPOSASE"/>
    <property type="match status" value="1"/>
</dbReference>
<keyword evidence="6" id="KW-0814">Transposable element</keyword>
<evidence type="ECO:0000256" key="1">
    <source>
        <dbReference type="ARBA" id="ARBA00002190"/>
    </source>
</evidence>
<keyword evidence="5 6" id="KW-0233">DNA recombination</keyword>
<reference evidence="11 13" key="1">
    <citation type="submission" date="2019-10" db="EMBL/GenBank/DDBJ databases">
        <title>Dictyobacter vulcani sp. nov., within the class Ktedonobacteria, isolated from soil of volcanic Mt. Zao.</title>
        <authorList>
            <person name="Zheng Y."/>
            <person name="Wang C.M."/>
            <person name="Sakai Y."/>
            <person name="Abe K."/>
            <person name="Yokota A."/>
            <person name="Yabe S."/>
        </authorList>
    </citation>
    <scope>NUCLEOTIDE SEQUENCE [LARGE SCALE GENOMIC DNA]</scope>
    <source>
        <strain evidence="11 13">W12</strain>
    </source>
</reference>
<comment type="similarity">
    <text evidence="2 6">Belongs to the transposase mutator family.</text>
</comment>
<dbReference type="EMBL" id="BKZW01000001">
    <property type="protein sequence ID" value="GER87881.1"/>
    <property type="molecule type" value="Genomic_DNA"/>
</dbReference>
<proteinExistence type="inferred from homology"/>
<comment type="caution">
    <text evidence="11">The sequence shown here is derived from an EMBL/GenBank/DDBJ whole genome shotgun (WGS) entry which is preliminary data.</text>
</comment>
<dbReference type="EMBL" id="BKZW01000001">
    <property type="protein sequence ID" value="GER86577.1"/>
    <property type="molecule type" value="Genomic_DNA"/>
</dbReference>
<accession>A0A5J4KNJ4</accession>
<keyword evidence="13" id="KW-1185">Reference proteome</keyword>
<dbReference type="InterPro" id="IPR001207">
    <property type="entry name" value="Transposase_mutator"/>
</dbReference>
<dbReference type="GO" id="GO:0003677">
    <property type="term" value="F:DNA binding"/>
    <property type="evidence" value="ECO:0007669"/>
    <property type="project" value="UniProtKB-UniRule"/>
</dbReference>
<name>A0A5J4KNJ4_9CHLR</name>
<dbReference type="NCBIfam" id="NF033543">
    <property type="entry name" value="transpos_IS256"/>
    <property type="match status" value="1"/>
</dbReference>
<dbReference type="AlphaFoldDB" id="A0A5J4KNJ4"/>
<gene>
    <name evidence="8" type="ORF">KDW_02420</name>
    <name evidence="9" type="ORF">KDW_07300</name>
    <name evidence="10" type="ORF">KDW_07390</name>
    <name evidence="11" type="ORF">KDW_20430</name>
    <name evidence="12" type="ORF">KDW_30910</name>
</gene>
<dbReference type="EMBL" id="BKZW01000001">
    <property type="protein sequence ID" value="GER86080.1"/>
    <property type="molecule type" value="Genomic_DNA"/>
</dbReference>
<organism evidence="11 13">
    <name type="scientific">Dictyobacter vulcani</name>
    <dbReference type="NCBI Taxonomy" id="2607529"/>
    <lineage>
        <taxon>Bacteria</taxon>
        <taxon>Bacillati</taxon>
        <taxon>Chloroflexota</taxon>
        <taxon>Ktedonobacteria</taxon>
        <taxon>Ktedonobacterales</taxon>
        <taxon>Dictyobacteraceae</taxon>
        <taxon>Dictyobacter</taxon>
    </lineage>
</organism>
<evidence type="ECO:0000313" key="8">
    <source>
        <dbReference type="EMBL" id="GER86080.1"/>
    </source>
</evidence>
<dbReference type="Pfam" id="PF00872">
    <property type="entry name" value="Transposase_mut"/>
    <property type="match status" value="1"/>
</dbReference>
<evidence type="ECO:0000256" key="6">
    <source>
        <dbReference type="RuleBase" id="RU365089"/>
    </source>
</evidence>
<dbReference type="EMBL" id="BKZW01000001">
    <property type="protein sequence ID" value="GER86568.1"/>
    <property type="molecule type" value="Genomic_DNA"/>
</dbReference>
<comment type="function">
    <text evidence="1 6">Required for the transposition of the insertion element.</text>
</comment>
<evidence type="ECO:0000313" key="9">
    <source>
        <dbReference type="EMBL" id="GER86568.1"/>
    </source>
</evidence>
<keyword evidence="4 6" id="KW-0238">DNA-binding</keyword>
<feature type="compositionally biased region" description="Polar residues" evidence="7">
    <location>
        <begin position="71"/>
        <end position="80"/>
    </location>
</feature>